<accession>A0A1G5JNH1</accession>
<dbReference type="PANTHER" id="PTHR46401:SF2">
    <property type="entry name" value="GLYCOSYLTRANSFERASE WBBK-RELATED"/>
    <property type="match status" value="1"/>
</dbReference>
<evidence type="ECO:0000259" key="2">
    <source>
        <dbReference type="Pfam" id="PF13439"/>
    </source>
</evidence>
<feature type="domain" description="Glycosyltransferase subfamily 4-like N-terminal" evidence="2">
    <location>
        <begin position="67"/>
        <end position="220"/>
    </location>
</feature>
<sequence>MDKLKIVIVNTTDIKGGAARAAFRLHSGLRGIHTNSNYYVQYQHSKDRYTISEASNPKKLVNLIRPSIDSIPLHFYPQKKDTFFSLCWVPRVFDQSARYLSSYDIVHLHWTCNAFIPINELKHYNRPIVWTLHDMWPFTGGCHYSGACTKYKSKCGKCEQLNSKSERDLSRWTWHRKSKAFDNLNLTVVTPSQWMACCARESSLFKNKRIEVIPNGINTSVYKPVRKKLARSILNLPDSKKLILFVAFDSTSDKRKGFDLLNQALIQNKNLSPQKNALIILGPRPKGPAPI</sequence>
<proteinExistence type="predicted"/>
<keyword evidence="4" id="KW-1185">Reference proteome</keyword>
<dbReference type="GO" id="GO:0016757">
    <property type="term" value="F:glycosyltransferase activity"/>
    <property type="evidence" value="ECO:0007669"/>
    <property type="project" value="TreeGrafter"/>
</dbReference>
<evidence type="ECO:0000313" key="3">
    <source>
        <dbReference type="EMBL" id="SCY89945.1"/>
    </source>
</evidence>
<dbReference type="EMBL" id="FMUX01000036">
    <property type="protein sequence ID" value="SCY89945.1"/>
    <property type="molecule type" value="Genomic_DNA"/>
</dbReference>
<protein>
    <submittedName>
        <fullName evidence="3">Glycosyltransferase Family 4</fullName>
    </submittedName>
</protein>
<evidence type="ECO:0000256" key="1">
    <source>
        <dbReference type="ARBA" id="ARBA00022679"/>
    </source>
</evidence>
<dbReference type="SUPFAM" id="SSF53756">
    <property type="entry name" value="UDP-Glycosyltransferase/glycogen phosphorylase"/>
    <property type="match status" value="1"/>
</dbReference>
<reference evidence="3 4" key="1">
    <citation type="submission" date="2016-10" db="EMBL/GenBank/DDBJ databases">
        <authorList>
            <person name="de Groot N.N."/>
        </authorList>
    </citation>
    <scope>NUCLEOTIDE SEQUENCE [LARGE SCALE GENOMIC DNA]</scope>
    <source>
        <strain evidence="3 4">AA1</strain>
    </source>
</reference>
<dbReference type="Gene3D" id="3.40.50.2000">
    <property type="entry name" value="Glycogen Phosphorylase B"/>
    <property type="match status" value="1"/>
</dbReference>
<gene>
    <name evidence="3" type="ORF">SAMN05216233_13623</name>
</gene>
<dbReference type="Proteomes" id="UP000198870">
    <property type="component" value="Unassembled WGS sequence"/>
</dbReference>
<dbReference type="PANTHER" id="PTHR46401">
    <property type="entry name" value="GLYCOSYLTRANSFERASE WBBK-RELATED"/>
    <property type="match status" value="1"/>
</dbReference>
<feature type="non-terminal residue" evidence="3">
    <location>
        <position position="291"/>
    </location>
</feature>
<dbReference type="OrthoDB" id="9790710at2"/>
<dbReference type="STRING" id="419481.SAMN05216233_13623"/>
<dbReference type="Pfam" id="PF13439">
    <property type="entry name" value="Glyco_transf_4"/>
    <property type="match status" value="1"/>
</dbReference>
<dbReference type="RefSeq" id="WP_139164125.1">
    <property type="nucleotide sequence ID" value="NZ_FMUX01000036.1"/>
</dbReference>
<dbReference type="InterPro" id="IPR028098">
    <property type="entry name" value="Glyco_trans_4-like_N"/>
</dbReference>
<dbReference type="AlphaFoldDB" id="A0A1G5JNH1"/>
<keyword evidence="1 3" id="KW-0808">Transferase</keyword>
<name>A0A1G5JNH1_9BACT</name>
<dbReference type="GO" id="GO:0009103">
    <property type="term" value="P:lipopolysaccharide biosynthetic process"/>
    <property type="evidence" value="ECO:0007669"/>
    <property type="project" value="TreeGrafter"/>
</dbReference>
<evidence type="ECO:0000313" key="4">
    <source>
        <dbReference type="Proteomes" id="UP000198870"/>
    </source>
</evidence>
<organism evidence="3 4">
    <name type="scientific">Desulfoluna spongiiphila</name>
    <dbReference type="NCBI Taxonomy" id="419481"/>
    <lineage>
        <taxon>Bacteria</taxon>
        <taxon>Pseudomonadati</taxon>
        <taxon>Thermodesulfobacteriota</taxon>
        <taxon>Desulfobacteria</taxon>
        <taxon>Desulfobacterales</taxon>
        <taxon>Desulfolunaceae</taxon>
        <taxon>Desulfoluna</taxon>
    </lineage>
</organism>